<organism evidence="1 2">
    <name type="scientific">Cohnella hashimotonis</name>
    <dbReference type="NCBI Taxonomy" id="2826895"/>
    <lineage>
        <taxon>Bacteria</taxon>
        <taxon>Bacillati</taxon>
        <taxon>Bacillota</taxon>
        <taxon>Bacilli</taxon>
        <taxon>Bacillales</taxon>
        <taxon>Paenibacillaceae</taxon>
        <taxon>Cohnella</taxon>
    </lineage>
</organism>
<dbReference type="InterPro" id="IPR016024">
    <property type="entry name" value="ARM-type_fold"/>
</dbReference>
<protein>
    <submittedName>
        <fullName evidence="1">HEAT repeat domain-containing protein</fullName>
    </submittedName>
</protein>
<keyword evidence="2" id="KW-1185">Reference proteome</keyword>
<reference evidence="1" key="1">
    <citation type="submission" date="2023-04" db="EMBL/GenBank/DDBJ databases">
        <title>Comparative genomic analysis of Cohnella hashimotonis sp. nov., isolated from the International Space Station.</title>
        <authorList>
            <person name="Venkateswaran K."/>
            <person name="Simpson A."/>
        </authorList>
    </citation>
    <scope>NUCLEOTIDE SEQUENCE</scope>
    <source>
        <strain evidence="1">F6_2S_P_1</strain>
    </source>
</reference>
<dbReference type="Proteomes" id="UP001161691">
    <property type="component" value="Unassembled WGS sequence"/>
</dbReference>
<dbReference type="RefSeq" id="WP_282910648.1">
    <property type="nucleotide sequence ID" value="NZ_JAGRPV010000001.1"/>
</dbReference>
<comment type="caution">
    <text evidence="1">The sequence shown here is derived from an EMBL/GenBank/DDBJ whole genome shotgun (WGS) entry which is preliminary data.</text>
</comment>
<sequence>MDNWYKIIQDPNKDMYQKLDEQVDEFWHWSKSVKQDLEWETNYPHWTILNTIFNSIIETTDPNKWDRRTINNLLYILGRDNECELLIQKLSEFPASFIFLSEEGIHYPDRDAKWQLAHYLTKCTSTHFSEAEQLLIKYYEDENEYVKRHALLALGIIKSNYAEKCALNSWSTGIKYQRIAALQVLKQLDSPHYDKLQR</sequence>
<proteinExistence type="predicted"/>
<gene>
    <name evidence="1" type="ORF">KB449_23350</name>
</gene>
<evidence type="ECO:0000313" key="1">
    <source>
        <dbReference type="EMBL" id="MDI4647907.1"/>
    </source>
</evidence>
<evidence type="ECO:0000313" key="2">
    <source>
        <dbReference type="Proteomes" id="UP001161691"/>
    </source>
</evidence>
<name>A0ABT6TQ23_9BACL</name>
<accession>A0ABT6TQ23</accession>
<dbReference type="EMBL" id="JAGRPV010000001">
    <property type="protein sequence ID" value="MDI4647907.1"/>
    <property type="molecule type" value="Genomic_DNA"/>
</dbReference>
<dbReference type="SUPFAM" id="SSF48371">
    <property type="entry name" value="ARM repeat"/>
    <property type="match status" value="1"/>
</dbReference>